<dbReference type="EMBL" id="JAXOVC010000004">
    <property type="protein sequence ID" value="KAK4502958.1"/>
    <property type="molecule type" value="Genomic_DNA"/>
</dbReference>
<feature type="region of interest" description="Disordered" evidence="9">
    <location>
        <begin position="23"/>
        <end position="43"/>
    </location>
</feature>
<organism evidence="10 11">
    <name type="scientific">Zasmidium cellare</name>
    <name type="common">Wine cellar mold</name>
    <name type="synonym">Racodium cellare</name>
    <dbReference type="NCBI Taxonomy" id="395010"/>
    <lineage>
        <taxon>Eukaryota</taxon>
        <taxon>Fungi</taxon>
        <taxon>Dikarya</taxon>
        <taxon>Ascomycota</taxon>
        <taxon>Pezizomycotina</taxon>
        <taxon>Dothideomycetes</taxon>
        <taxon>Dothideomycetidae</taxon>
        <taxon>Mycosphaerellales</taxon>
        <taxon>Mycosphaerellaceae</taxon>
        <taxon>Zasmidium</taxon>
    </lineage>
</organism>
<sequence length="882" mass="96763">MPKILARSPQWLDYGTPGFDFFQPADNDKSRQTGAQTKGPSRRIAHRGTEVFTAVGNEVRWSDLAVLKDAGESAKGKQAKKQPAYKVLKTPGYLPITQLTVSPSGDFLAVLTSHTCHVCVLPAREHLNFQDSQPIKPRSFQVGPLVHVVEAPSLVSGIWHPLSPSGNCLVTVTKDASVRLWELDQNDRSTFNEPALAVDLKKLANATTQREDFSASKRRETANTFSPDDVEMQVAASCFGGAGRDDENGWSSMTLWVAMDEGDVYALCPFLPSRFWTPSTLLPSLSTSVVSKQRILYAGAQGSELQRLIADQQSTWLGDVDSQDPTRVPGPYGTCDMEVYTRPERLSAIPRLQGPFQLSPDPDFGEITDIHVVAPKVNEEALFDTEDDFAEIGLDDGLSVGIICLTTNSSQVHVCLDLEGVEAEWLPSRRSRIQHLDELETIKELLLLETLDLGGGQDGSEYWSTFTTSPTDRYELFSTQSSGVFSISFRPWIESLESELSAPGNDVEGIGFRLDVLMDSLSTLVDTPIVLEGTAAAPTAAIAILDETVTDTGYIVLTKTAKNKPVATLLDIPSPAAHPYAPDSFGPTEGLPAPESRAPYQPDDVFFQQLAFPAVLEGWRRESATGGAADIRGQVRFSTYTLQKFTEAHRVFSSETHAIGLATGELFRRCERLMSELKAQVEKTKDLSNRVNSVTGEDEFPEQAEGAPELVRGGRVKIENRIQASKDKTQDIAQRVQALQKKMRGLGAQELTRREKAFAEEVATISQSISARPSSPAGVIRMENSHLTVSTDSQPSDADDEDTLAGRFRAVEEVYKQLLDQATTVQKELDEKDETKSDLQSSTAGEGIRQQKLAQVFQLLERETALVDAVSERLEKLQVAAR</sequence>
<evidence type="ECO:0000256" key="9">
    <source>
        <dbReference type="SAM" id="MobiDB-lite"/>
    </source>
</evidence>
<dbReference type="PANTHER" id="PTHR13257">
    <property type="entry name" value="NUCLEOPORIN NUP84-RELATED"/>
    <property type="match status" value="1"/>
</dbReference>
<keyword evidence="4" id="KW-0653">Protein transport</keyword>
<evidence type="ECO:0000256" key="2">
    <source>
        <dbReference type="ARBA" id="ARBA00022448"/>
    </source>
</evidence>
<keyword evidence="6" id="KW-0906">Nuclear pore complex</keyword>
<keyword evidence="5" id="KW-0811">Translocation</keyword>
<keyword evidence="8" id="KW-0853">WD repeat</keyword>
<comment type="subcellular location">
    <subcellularLocation>
        <location evidence="1">Nucleus</location>
        <location evidence="1">Nuclear pore complex</location>
    </subcellularLocation>
</comment>
<dbReference type="SUPFAM" id="SSF82171">
    <property type="entry name" value="DPP6 N-terminal domain-like"/>
    <property type="match status" value="1"/>
</dbReference>
<dbReference type="Proteomes" id="UP001305779">
    <property type="component" value="Unassembled WGS sequence"/>
</dbReference>
<reference evidence="10 11" key="1">
    <citation type="journal article" date="2023" name="G3 (Bethesda)">
        <title>A chromosome-level genome assembly of Zasmidium syzygii isolated from banana leaves.</title>
        <authorList>
            <person name="van Westerhoven A.C."/>
            <person name="Mehrabi R."/>
            <person name="Talebi R."/>
            <person name="Steentjes M.B.F."/>
            <person name="Corcolon B."/>
            <person name="Chong P.A."/>
            <person name="Kema G.H.J."/>
            <person name="Seidl M.F."/>
        </authorList>
    </citation>
    <scope>NUCLEOTIDE SEQUENCE [LARGE SCALE GENOMIC DNA]</scope>
    <source>
        <strain evidence="10 11">P124</strain>
    </source>
</reference>
<gene>
    <name evidence="10" type="ORF">PRZ48_006385</name>
</gene>
<evidence type="ECO:0000256" key="4">
    <source>
        <dbReference type="ARBA" id="ARBA00022927"/>
    </source>
</evidence>
<evidence type="ECO:0000256" key="7">
    <source>
        <dbReference type="ARBA" id="ARBA00023242"/>
    </source>
</evidence>
<evidence type="ECO:0000256" key="8">
    <source>
        <dbReference type="PROSITE-ProRule" id="PRU00221"/>
    </source>
</evidence>
<dbReference type="InterPro" id="IPR037700">
    <property type="entry name" value="NUP88/NUP82"/>
</dbReference>
<protein>
    <submittedName>
        <fullName evidence="10">Uncharacterized protein</fullName>
    </submittedName>
</protein>
<keyword evidence="2" id="KW-0813">Transport</keyword>
<feature type="compositionally biased region" description="Basic and acidic residues" evidence="9">
    <location>
        <begin position="827"/>
        <end position="837"/>
    </location>
</feature>
<evidence type="ECO:0000256" key="5">
    <source>
        <dbReference type="ARBA" id="ARBA00023010"/>
    </source>
</evidence>
<keyword evidence="3" id="KW-0509">mRNA transport</keyword>
<proteinExistence type="predicted"/>
<name>A0ABR0EQ60_ZASCE</name>
<evidence type="ECO:0000313" key="10">
    <source>
        <dbReference type="EMBL" id="KAK4502958.1"/>
    </source>
</evidence>
<dbReference type="InterPro" id="IPR001680">
    <property type="entry name" value="WD40_rpt"/>
</dbReference>
<evidence type="ECO:0000313" key="11">
    <source>
        <dbReference type="Proteomes" id="UP001305779"/>
    </source>
</evidence>
<feature type="repeat" description="WD" evidence="8">
    <location>
        <begin position="162"/>
        <end position="191"/>
    </location>
</feature>
<comment type="caution">
    <text evidence="10">The sequence shown here is derived from an EMBL/GenBank/DDBJ whole genome shotgun (WGS) entry which is preliminary data.</text>
</comment>
<feature type="region of interest" description="Disordered" evidence="9">
    <location>
        <begin position="827"/>
        <end position="847"/>
    </location>
</feature>
<keyword evidence="11" id="KW-1185">Reference proteome</keyword>
<evidence type="ECO:0000256" key="6">
    <source>
        <dbReference type="ARBA" id="ARBA00023132"/>
    </source>
</evidence>
<evidence type="ECO:0000256" key="1">
    <source>
        <dbReference type="ARBA" id="ARBA00004567"/>
    </source>
</evidence>
<keyword evidence="7" id="KW-0539">Nucleus</keyword>
<evidence type="ECO:0000256" key="3">
    <source>
        <dbReference type="ARBA" id="ARBA00022816"/>
    </source>
</evidence>
<dbReference type="PANTHER" id="PTHR13257:SF0">
    <property type="entry name" value="NUCLEAR PORE COMPLEX PROTEIN NUP88"/>
    <property type="match status" value="1"/>
</dbReference>
<accession>A0ABR0EQ60</accession>
<dbReference type="PROSITE" id="PS50082">
    <property type="entry name" value="WD_REPEATS_2"/>
    <property type="match status" value="1"/>
</dbReference>